<sequence>MIATNTVKMAGELHPRMVTIYIKVTDLAATTSFMVGGTEKKQTGSSHQDGGIQVKVGSVKEFHASWESFSAYLKDEYMVSNHSKVVIKETVSVARRNAQILQSKRAQRGGPLYLVPSELQTYTRKYICTHGWDLPSRGKGLRVNKQTRATGCQFRFSAVAVYRAGKHNTWCIQVPEQTQFLVHNHPVEKEIFEKYPQIRTVPKDHPLYDDVRKMVFVGGKKELIFEYIHKHSDFKVTKRDVANMVCAILAETQQEDAGEEAATPEPMR</sequence>
<reference evidence="1" key="3">
    <citation type="submission" date="2015-02" db="UniProtKB">
        <authorList>
            <consortium name="EnsemblProtists"/>
        </authorList>
    </citation>
    <scope>IDENTIFICATION</scope>
    <source>
        <strain evidence="1">DAOM BR144</strain>
    </source>
</reference>
<evidence type="ECO:0000313" key="1">
    <source>
        <dbReference type="EnsemblProtists" id="PYU1_T003748"/>
    </source>
</evidence>
<proteinExistence type="predicted"/>
<dbReference type="PANTHER" id="PTHR31569:SF4">
    <property type="entry name" value="SWIM-TYPE DOMAIN-CONTAINING PROTEIN"/>
    <property type="match status" value="1"/>
</dbReference>
<dbReference type="InterPro" id="IPR052579">
    <property type="entry name" value="Zinc_finger_SWIM"/>
</dbReference>
<reference evidence="2" key="2">
    <citation type="submission" date="2010-04" db="EMBL/GenBank/DDBJ databases">
        <authorList>
            <person name="Buell R."/>
            <person name="Hamilton J."/>
            <person name="Hostetler J."/>
        </authorList>
    </citation>
    <scope>NUCLEOTIDE SEQUENCE [LARGE SCALE GENOMIC DNA]</scope>
    <source>
        <strain evidence="2">DAOM:BR144</strain>
    </source>
</reference>
<keyword evidence="2" id="KW-1185">Reference proteome</keyword>
<dbReference type="VEuPathDB" id="FungiDB:PYU1_G003738"/>
<dbReference type="Proteomes" id="UP000019132">
    <property type="component" value="Unassembled WGS sequence"/>
</dbReference>
<protein>
    <recommendedName>
        <fullName evidence="3">FAR1 domain-containing protein</fullName>
    </recommendedName>
</protein>
<evidence type="ECO:0000313" key="2">
    <source>
        <dbReference type="Proteomes" id="UP000019132"/>
    </source>
</evidence>
<dbReference type="PANTHER" id="PTHR31569">
    <property type="entry name" value="SWIM-TYPE DOMAIN-CONTAINING PROTEIN"/>
    <property type="match status" value="1"/>
</dbReference>
<dbReference type="EMBL" id="GL376638">
    <property type="status" value="NOT_ANNOTATED_CDS"/>
    <property type="molecule type" value="Genomic_DNA"/>
</dbReference>
<dbReference type="OMA" id="SSIREAX"/>
<name>K3WFK7_GLOUD</name>
<dbReference type="AlphaFoldDB" id="K3WFK7"/>
<accession>K3WFK7</accession>
<evidence type="ECO:0008006" key="3">
    <source>
        <dbReference type="Google" id="ProtNLM"/>
    </source>
</evidence>
<organism evidence="1 2">
    <name type="scientific">Globisporangium ultimum (strain ATCC 200006 / CBS 805.95 / DAOM BR144)</name>
    <name type="common">Pythium ultimum</name>
    <dbReference type="NCBI Taxonomy" id="431595"/>
    <lineage>
        <taxon>Eukaryota</taxon>
        <taxon>Sar</taxon>
        <taxon>Stramenopiles</taxon>
        <taxon>Oomycota</taxon>
        <taxon>Peronosporomycetes</taxon>
        <taxon>Pythiales</taxon>
        <taxon>Pythiaceae</taxon>
        <taxon>Globisporangium</taxon>
    </lineage>
</organism>
<reference evidence="2" key="1">
    <citation type="journal article" date="2010" name="Genome Biol.">
        <title>Genome sequence of the necrotrophic plant pathogen Pythium ultimum reveals original pathogenicity mechanisms and effector repertoire.</title>
        <authorList>
            <person name="Levesque C.A."/>
            <person name="Brouwer H."/>
            <person name="Cano L."/>
            <person name="Hamilton J.P."/>
            <person name="Holt C."/>
            <person name="Huitema E."/>
            <person name="Raffaele S."/>
            <person name="Robideau G.P."/>
            <person name="Thines M."/>
            <person name="Win J."/>
            <person name="Zerillo M.M."/>
            <person name="Beakes G.W."/>
            <person name="Boore J.L."/>
            <person name="Busam D."/>
            <person name="Dumas B."/>
            <person name="Ferriera S."/>
            <person name="Fuerstenberg S.I."/>
            <person name="Gachon C.M."/>
            <person name="Gaulin E."/>
            <person name="Govers F."/>
            <person name="Grenville-Briggs L."/>
            <person name="Horner N."/>
            <person name="Hostetler J."/>
            <person name="Jiang R.H."/>
            <person name="Johnson J."/>
            <person name="Krajaejun T."/>
            <person name="Lin H."/>
            <person name="Meijer H.J."/>
            <person name="Moore B."/>
            <person name="Morris P."/>
            <person name="Phuntmart V."/>
            <person name="Puiu D."/>
            <person name="Shetty J."/>
            <person name="Stajich J.E."/>
            <person name="Tripathy S."/>
            <person name="Wawra S."/>
            <person name="van West P."/>
            <person name="Whitty B.R."/>
            <person name="Coutinho P.M."/>
            <person name="Henrissat B."/>
            <person name="Martin F."/>
            <person name="Thomas P.D."/>
            <person name="Tyler B.M."/>
            <person name="De Vries R.P."/>
            <person name="Kamoun S."/>
            <person name="Yandell M."/>
            <person name="Tisserat N."/>
            <person name="Buell C.R."/>
        </authorList>
    </citation>
    <scope>NUCLEOTIDE SEQUENCE</scope>
    <source>
        <strain evidence="2">DAOM:BR144</strain>
    </source>
</reference>
<dbReference type="eggNOG" id="ENOG502R0QE">
    <property type="taxonomic scope" value="Eukaryota"/>
</dbReference>
<dbReference type="EnsemblProtists" id="PYU1_T003748">
    <property type="protein sequence ID" value="PYU1_T003748"/>
    <property type="gene ID" value="PYU1_G003738"/>
</dbReference>
<dbReference type="InParanoid" id="K3WFK7"/>
<dbReference type="HOGENOM" id="CLU_1040051_0_0_1"/>
<dbReference type="STRING" id="431595.K3WFK7"/>